<dbReference type="InterPro" id="IPR036770">
    <property type="entry name" value="Ankyrin_rpt-contain_sf"/>
</dbReference>
<dbReference type="SMART" id="SM00248">
    <property type="entry name" value="ANK"/>
    <property type="match status" value="16"/>
</dbReference>
<organism evidence="5 6">
    <name type="scientific">Aquilutibacter rugosus</name>
    <dbReference type="NCBI Taxonomy" id="3115820"/>
    <lineage>
        <taxon>Bacteria</taxon>
        <taxon>Pseudomonadati</taxon>
        <taxon>Pseudomonadota</taxon>
        <taxon>Gammaproteobacteria</taxon>
        <taxon>Lysobacterales</taxon>
        <taxon>Lysobacteraceae</taxon>
        <taxon>Aquilutibacter</taxon>
    </lineage>
</organism>
<dbReference type="Pfam" id="PF00023">
    <property type="entry name" value="Ank"/>
    <property type="match status" value="1"/>
</dbReference>
<dbReference type="SUPFAM" id="SSF48403">
    <property type="entry name" value="Ankyrin repeat"/>
    <property type="match status" value="3"/>
</dbReference>
<dbReference type="PROSITE" id="PS50088">
    <property type="entry name" value="ANK_REPEAT"/>
    <property type="match status" value="9"/>
</dbReference>
<sequence>MPKSSSWWQKLLRSPASASQRRERLEPGSADHDHAPLARDDWSNVPEAPESLRDLKWADSPLRAKPRSAPAPSPAPAHIPHAVPTPPELAPPVSGDPSLGLRKRRVHTDQPQSELLSAELEEAPEAVAALVPSGAELALPTDVVSLDSDGPLIDLASYPDDEPAAEPAAETPARDPRLDLALYEAARAGRVEEALALLEQGADPHAGPAESSRDRRHLPLIAAVLPDLRLLRALIARGLSVNETSNGVTPLLAACKDSWHGRPDAVMTLIANGSDVRQTDPDGNTPLHHAARSSDPGVAAMLLDAGASLDALNHAGQSPLGTAMESGNFRLARFLLDKGAGIQLNGGRSPLFDAAAIDDDDIGGVQLLLRHKVKVNVQDAQGRTPLQLAAQHGNADIIGLLLEAGADPLIRDQDGMNAPLHAVAGGRGLAFKRLHEALSGTPAANWSVDGAGNTALHWALNAEGTTADLVGQLLAAGVDAQAVDREGRRPVDLAARNGRWKLLSALDPDYELPSSLRELDGDGSSQDASPIALLREALDQGDPTPRADLVPLLSARDLGLLMHRIDALPTPERIRWLLQQGADPQVPDMRGDVLAFHLMDRMPAAADALQVLLDAGHSPSGHGGFARFLHSVAQSVGKPVWTPEIASRMQTMAIDLLNRGADPFGRDLLGQGALEHAVRLGWVPVVTRLLEIGLDPNRPAARGLSPLYLATEQGSEPMVRALIKAGASPNALAADGQSPLGVALASGDDQLARWLDWRQWNFPRRPLRGSDLPAAAMVGDLEAVRRLLDLGFDVDSQDDRSCTALLRAAGGGHRAVVQLLLSREASPQIAATSGATPLSAAASMRQLDIVDDLIAAGANVNKTLPGELSVLNLSAALGLPDVADRLLKAGADFNVRDARGRTALHCAAMQAFTATDSERVLELFRVLLDNGGRAYINSEAAGATPLLMLLGSVAEPGTQANETVINAALRVLLDAGASLETQDPRGFTPLHLAALHGLPSVVRQLLMAGADPEARDSLNRRAQELALMRGYIDISAELEAH</sequence>
<dbReference type="PANTHER" id="PTHR24198">
    <property type="entry name" value="ANKYRIN REPEAT AND PROTEIN KINASE DOMAIN-CONTAINING PROTEIN"/>
    <property type="match status" value="1"/>
</dbReference>
<evidence type="ECO:0000256" key="1">
    <source>
        <dbReference type="ARBA" id="ARBA00022737"/>
    </source>
</evidence>
<evidence type="ECO:0000256" key="3">
    <source>
        <dbReference type="PROSITE-ProRule" id="PRU00023"/>
    </source>
</evidence>
<feature type="repeat" description="ANK" evidence="3">
    <location>
        <begin position="702"/>
        <end position="734"/>
    </location>
</feature>
<gene>
    <name evidence="5" type="ORF">V3390_02405</name>
</gene>
<evidence type="ECO:0000313" key="5">
    <source>
        <dbReference type="EMBL" id="MEF2155084.1"/>
    </source>
</evidence>
<dbReference type="Pfam" id="PF12796">
    <property type="entry name" value="Ank_2"/>
    <property type="match status" value="4"/>
</dbReference>
<feature type="region of interest" description="Disordered" evidence="4">
    <location>
        <begin position="1"/>
        <end position="111"/>
    </location>
</feature>
<feature type="repeat" description="ANK" evidence="3">
    <location>
        <begin position="833"/>
        <end position="861"/>
    </location>
</feature>
<keyword evidence="1" id="KW-0677">Repeat</keyword>
<comment type="caution">
    <text evidence="5">The sequence shown here is derived from an EMBL/GenBank/DDBJ whole genome shotgun (WGS) entry which is preliminary data.</text>
</comment>
<feature type="repeat" description="ANK" evidence="3">
    <location>
        <begin position="381"/>
        <end position="413"/>
    </location>
</feature>
<feature type="repeat" description="ANK" evidence="3">
    <location>
        <begin position="866"/>
        <end position="898"/>
    </location>
</feature>
<feature type="repeat" description="ANK" evidence="3">
    <location>
        <begin position="767"/>
        <end position="799"/>
    </location>
</feature>
<dbReference type="EMBL" id="JAZHBO010000001">
    <property type="protein sequence ID" value="MEF2155084.1"/>
    <property type="molecule type" value="Genomic_DNA"/>
</dbReference>
<dbReference type="Gene3D" id="1.25.40.20">
    <property type="entry name" value="Ankyrin repeat-containing domain"/>
    <property type="match status" value="7"/>
</dbReference>
<feature type="compositionally biased region" description="Pro residues" evidence="4">
    <location>
        <begin position="69"/>
        <end position="90"/>
    </location>
</feature>
<reference evidence="5 6" key="1">
    <citation type="submission" date="2024-01" db="EMBL/GenBank/DDBJ databases">
        <title>Novel species of the genus Luteimonas isolated from rivers.</title>
        <authorList>
            <person name="Lu H."/>
        </authorList>
    </citation>
    <scope>NUCLEOTIDE SEQUENCE [LARGE SCALE GENOMIC DNA]</scope>
    <source>
        <strain evidence="5 6">FXH3W</strain>
    </source>
</reference>
<name>A0ABU7UWY9_9GAMM</name>
<evidence type="ECO:0000256" key="2">
    <source>
        <dbReference type="ARBA" id="ARBA00023043"/>
    </source>
</evidence>
<evidence type="ECO:0000256" key="4">
    <source>
        <dbReference type="SAM" id="MobiDB-lite"/>
    </source>
</evidence>
<dbReference type="PROSITE" id="PS50297">
    <property type="entry name" value="ANK_REP_REGION"/>
    <property type="match status" value="6"/>
</dbReference>
<feature type="compositionally biased region" description="Basic and acidic residues" evidence="4">
    <location>
        <begin position="20"/>
        <end position="42"/>
    </location>
</feature>
<feature type="repeat" description="ANK" evidence="3">
    <location>
        <begin position="451"/>
        <end position="485"/>
    </location>
</feature>
<feature type="repeat" description="ANK" evidence="3">
    <location>
        <begin position="315"/>
        <end position="347"/>
    </location>
</feature>
<feature type="repeat" description="ANK" evidence="3">
    <location>
        <begin position="985"/>
        <end position="1017"/>
    </location>
</feature>
<dbReference type="PRINTS" id="PR01415">
    <property type="entry name" value="ANKYRIN"/>
</dbReference>
<dbReference type="RefSeq" id="WP_331703219.1">
    <property type="nucleotide sequence ID" value="NZ_JAZHBO010000001.1"/>
</dbReference>
<accession>A0ABU7UWY9</accession>
<dbReference type="Proteomes" id="UP001356170">
    <property type="component" value="Unassembled WGS sequence"/>
</dbReference>
<keyword evidence="2 3" id="KW-0040">ANK repeat</keyword>
<dbReference type="InterPro" id="IPR002110">
    <property type="entry name" value="Ankyrin_rpt"/>
</dbReference>
<keyword evidence="6" id="KW-1185">Reference proteome</keyword>
<dbReference type="PANTHER" id="PTHR24198:SF165">
    <property type="entry name" value="ANKYRIN REPEAT-CONTAINING PROTEIN-RELATED"/>
    <property type="match status" value="1"/>
</dbReference>
<feature type="repeat" description="ANK" evidence="3">
    <location>
        <begin position="282"/>
        <end position="314"/>
    </location>
</feature>
<proteinExistence type="predicted"/>
<protein>
    <submittedName>
        <fullName evidence="5">Ankyrin repeat domain-containing protein</fullName>
    </submittedName>
</protein>
<evidence type="ECO:0000313" key="6">
    <source>
        <dbReference type="Proteomes" id="UP001356170"/>
    </source>
</evidence>
<dbReference type="Pfam" id="PF13637">
    <property type="entry name" value="Ank_4"/>
    <property type="match status" value="1"/>
</dbReference>